<dbReference type="EMBL" id="CP139368">
    <property type="protein sequence ID" value="WPR90573.1"/>
    <property type="molecule type" value="Genomic_DNA"/>
</dbReference>
<accession>A0ABZ0SRY2</accession>
<organism evidence="3 4">
    <name type="scientific">Microbacterium rhizosphaerae</name>
    <dbReference type="NCBI Taxonomy" id="1678237"/>
    <lineage>
        <taxon>Bacteria</taxon>
        <taxon>Bacillati</taxon>
        <taxon>Actinomycetota</taxon>
        <taxon>Actinomycetes</taxon>
        <taxon>Micrococcales</taxon>
        <taxon>Microbacteriaceae</taxon>
        <taxon>Microbacterium</taxon>
    </lineage>
</organism>
<evidence type="ECO:0000313" key="3">
    <source>
        <dbReference type="EMBL" id="WPR90573.1"/>
    </source>
</evidence>
<gene>
    <name evidence="3" type="ORF">SM116_04570</name>
</gene>
<sequence length="146" mass="15517">MSTTHANVHEAVAAARNAREEAERALRLSRRRRADAALALEHDLYPMRIDEAERARRRRVVADADADVAVHSEALLRARAVEDAASALAAAVSGTDFAEKAVASTVVSLLGGPASAAPVSRSRVETASVRRAPRAARRPGNRPLPA</sequence>
<keyword evidence="4" id="KW-1185">Reference proteome</keyword>
<proteinExistence type="predicted"/>
<evidence type="ECO:0000256" key="1">
    <source>
        <dbReference type="SAM" id="Coils"/>
    </source>
</evidence>
<dbReference type="Proteomes" id="UP001323798">
    <property type="component" value="Chromosome"/>
</dbReference>
<evidence type="ECO:0000256" key="2">
    <source>
        <dbReference type="SAM" id="MobiDB-lite"/>
    </source>
</evidence>
<evidence type="ECO:0000313" key="4">
    <source>
        <dbReference type="Proteomes" id="UP001323798"/>
    </source>
</evidence>
<dbReference type="RefSeq" id="WP_320943278.1">
    <property type="nucleotide sequence ID" value="NZ_BAABEU010000011.1"/>
</dbReference>
<feature type="coiled-coil region" evidence="1">
    <location>
        <begin position="5"/>
        <end position="32"/>
    </location>
</feature>
<keyword evidence="1" id="KW-0175">Coiled coil</keyword>
<protein>
    <submittedName>
        <fullName evidence="3">Uncharacterized protein</fullName>
    </submittedName>
</protein>
<feature type="compositionally biased region" description="Basic residues" evidence="2">
    <location>
        <begin position="131"/>
        <end position="140"/>
    </location>
</feature>
<reference evidence="3 4" key="1">
    <citation type="submission" date="2023-11" db="EMBL/GenBank/DDBJ databases">
        <title>Genome sequence of Microbacterium rhizosphaerae KACC 19337.</title>
        <authorList>
            <person name="Choi H."/>
            <person name="Kim S."/>
            <person name="Kim Y."/>
            <person name="Kwon S.-W."/>
            <person name="Heo J."/>
        </authorList>
    </citation>
    <scope>NUCLEOTIDE SEQUENCE [LARGE SCALE GENOMIC DNA]</scope>
    <source>
        <strain evidence="3 4">KACC 19337</strain>
    </source>
</reference>
<feature type="region of interest" description="Disordered" evidence="2">
    <location>
        <begin position="112"/>
        <end position="146"/>
    </location>
</feature>
<name>A0ABZ0SRY2_9MICO</name>